<feature type="chain" id="PRO_5043125780" evidence="1">
    <location>
        <begin position="23"/>
        <end position="109"/>
    </location>
</feature>
<proteinExistence type="predicted"/>
<dbReference type="Proteomes" id="UP000271162">
    <property type="component" value="Unassembled WGS sequence"/>
</dbReference>
<gene>
    <name evidence="2" type="ORF">NBR_LOCUS17545</name>
</gene>
<dbReference type="AlphaFoldDB" id="A0A0N4YKH6"/>
<sequence>MLSTCVTVSIIFAMLIYEISYSLKESVNEVIENLITDDSSILDFDRISLGASDVKTPMKEYLMETWRSDVGEALYEASMYTSGSEGDVPRKCDVETWRTDMIEVTEDVF</sequence>
<dbReference type="EMBL" id="UYSL01022823">
    <property type="protein sequence ID" value="VDL81202.1"/>
    <property type="molecule type" value="Genomic_DNA"/>
</dbReference>
<reference evidence="2 3" key="2">
    <citation type="submission" date="2018-11" db="EMBL/GenBank/DDBJ databases">
        <authorList>
            <consortium name="Pathogen Informatics"/>
        </authorList>
    </citation>
    <scope>NUCLEOTIDE SEQUENCE [LARGE SCALE GENOMIC DNA]</scope>
</reference>
<dbReference type="WBParaSite" id="NBR_0001754401-mRNA-1">
    <property type="protein sequence ID" value="NBR_0001754401-mRNA-1"/>
    <property type="gene ID" value="NBR_0001754401"/>
</dbReference>
<evidence type="ECO:0000313" key="3">
    <source>
        <dbReference type="Proteomes" id="UP000271162"/>
    </source>
</evidence>
<feature type="signal peptide" evidence="1">
    <location>
        <begin position="1"/>
        <end position="22"/>
    </location>
</feature>
<protein>
    <submittedName>
        <fullName evidence="4">Col_cuticle_N domain-containing protein</fullName>
    </submittedName>
</protein>
<organism evidence="4">
    <name type="scientific">Nippostrongylus brasiliensis</name>
    <name type="common">Rat hookworm</name>
    <dbReference type="NCBI Taxonomy" id="27835"/>
    <lineage>
        <taxon>Eukaryota</taxon>
        <taxon>Metazoa</taxon>
        <taxon>Ecdysozoa</taxon>
        <taxon>Nematoda</taxon>
        <taxon>Chromadorea</taxon>
        <taxon>Rhabditida</taxon>
        <taxon>Rhabditina</taxon>
        <taxon>Rhabditomorpha</taxon>
        <taxon>Strongyloidea</taxon>
        <taxon>Heligmosomidae</taxon>
        <taxon>Nippostrongylus</taxon>
    </lineage>
</organism>
<accession>A0A0N4YKH6</accession>
<name>A0A0N4YKH6_NIPBR</name>
<reference evidence="4" key="1">
    <citation type="submission" date="2017-02" db="UniProtKB">
        <authorList>
            <consortium name="WormBaseParasite"/>
        </authorList>
    </citation>
    <scope>IDENTIFICATION</scope>
</reference>
<evidence type="ECO:0000313" key="4">
    <source>
        <dbReference type="WBParaSite" id="NBR_0001754401-mRNA-1"/>
    </source>
</evidence>
<evidence type="ECO:0000256" key="1">
    <source>
        <dbReference type="SAM" id="SignalP"/>
    </source>
</evidence>
<keyword evidence="3" id="KW-1185">Reference proteome</keyword>
<evidence type="ECO:0000313" key="2">
    <source>
        <dbReference type="EMBL" id="VDL81202.1"/>
    </source>
</evidence>
<keyword evidence="1" id="KW-0732">Signal</keyword>